<accession>A0A072UYS4</accession>
<sequence>MEQNTVSTARGLPPNGIPAKPMAPHAAWGACGLQIASQLLAVLPDCPSPSLIQSAALYPSPRLLQAQFKFYCIVIQ</sequence>
<dbReference type="EnsemblPlants" id="KEH34596">
    <property type="protein sequence ID" value="KEH34596"/>
    <property type="gene ID" value="MTR_3g064785"/>
</dbReference>
<dbReference type="Gramene" id="rna16382">
    <property type="protein sequence ID" value="RHN68085.1"/>
    <property type="gene ID" value="gene16382"/>
</dbReference>
<reference evidence="1 4" key="2">
    <citation type="journal article" date="2014" name="BMC Genomics">
        <title>An improved genome release (version Mt4.0) for the model legume Medicago truncatula.</title>
        <authorList>
            <person name="Tang H."/>
            <person name="Krishnakumar V."/>
            <person name="Bidwell S."/>
            <person name="Rosen B."/>
            <person name="Chan A."/>
            <person name="Zhou S."/>
            <person name="Gentzbittel L."/>
            <person name="Childs K.L."/>
            <person name="Yandell M."/>
            <person name="Gundlach H."/>
            <person name="Mayer K.F."/>
            <person name="Schwartz D.C."/>
            <person name="Town C.D."/>
        </authorList>
    </citation>
    <scope>GENOME REANNOTATION</scope>
    <source>
        <strain evidence="1">A17</strain>
        <strain evidence="3 4">cv. Jemalong A17</strain>
    </source>
</reference>
<dbReference type="HOGENOM" id="CLU_2658194_0_0_1"/>
<evidence type="ECO:0000313" key="2">
    <source>
        <dbReference type="EMBL" id="RHN68085.1"/>
    </source>
</evidence>
<organism evidence="1 4">
    <name type="scientific">Medicago truncatula</name>
    <name type="common">Barrel medic</name>
    <name type="synonym">Medicago tribuloides</name>
    <dbReference type="NCBI Taxonomy" id="3880"/>
    <lineage>
        <taxon>Eukaryota</taxon>
        <taxon>Viridiplantae</taxon>
        <taxon>Streptophyta</taxon>
        <taxon>Embryophyta</taxon>
        <taxon>Tracheophyta</taxon>
        <taxon>Spermatophyta</taxon>
        <taxon>Magnoliopsida</taxon>
        <taxon>eudicotyledons</taxon>
        <taxon>Gunneridae</taxon>
        <taxon>Pentapetalae</taxon>
        <taxon>rosids</taxon>
        <taxon>fabids</taxon>
        <taxon>Fabales</taxon>
        <taxon>Fabaceae</taxon>
        <taxon>Papilionoideae</taxon>
        <taxon>50 kb inversion clade</taxon>
        <taxon>NPAAA clade</taxon>
        <taxon>Hologalegina</taxon>
        <taxon>IRL clade</taxon>
        <taxon>Trifolieae</taxon>
        <taxon>Medicago</taxon>
    </lineage>
</organism>
<evidence type="ECO:0000313" key="3">
    <source>
        <dbReference type="EnsemblPlants" id="KEH34596"/>
    </source>
</evidence>
<dbReference type="Proteomes" id="UP000002051">
    <property type="component" value="Chromosome 3"/>
</dbReference>
<dbReference type="EMBL" id="CM001219">
    <property type="protein sequence ID" value="KEH34596.1"/>
    <property type="molecule type" value="Genomic_DNA"/>
</dbReference>
<dbReference type="EMBL" id="PSQE01000003">
    <property type="protein sequence ID" value="RHN68085.1"/>
    <property type="molecule type" value="Genomic_DNA"/>
</dbReference>
<proteinExistence type="predicted"/>
<reference evidence="1 4" key="1">
    <citation type="journal article" date="2011" name="Nature">
        <title>The Medicago genome provides insight into the evolution of rhizobial symbioses.</title>
        <authorList>
            <person name="Young N.D."/>
            <person name="Debelle F."/>
            <person name="Oldroyd G.E."/>
            <person name="Geurts R."/>
            <person name="Cannon S.B."/>
            <person name="Udvardi M.K."/>
            <person name="Benedito V.A."/>
            <person name="Mayer K.F."/>
            <person name="Gouzy J."/>
            <person name="Schoof H."/>
            <person name="Van de Peer Y."/>
            <person name="Proost S."/>
            <person name="Cook D.R."/>
            <person name="Meyers B.C."/>
            <person name="Spannagl M."/>
            <person name="Cheung F."/>
            <person name="De Mita S."/>
            <person name="Krishnakumar V."/>
            <person name="Gundlach H."/>
            <person name="Zhou S."/>
            <person name="Mudge J."/>
            <person name="Bharti A.K."/>
            <person name="Murray J.D."/>
            <person name="Naoumkina M.A."/>
            <person name="Rosen B."/>
            <person name="Silverstein K.A."/>
            <person name="Tang H."/>
            <person name="Rombauts S."/>
            <person name="Zhao P.X."/>
            <person name="Zhou P."/>
            <person name="Barbe V."/>
            <person name="Bardou P."/>
            <person name="Bechner M."/>
            <person name="Bellec A."/>
            <person name="Berger A."/>
            <person name="Berges H."/>
            <person name="Bidwell S."/>
            <person name="Bisseling T."/>
            <person name="Choisne N."/>
            <person name="Couloux A."/>
            <person name="Denny R."/>
            <person name="Deshpande S."/>
            <person name="Dai X."/>
            <person name="Doyle J.J."/>
            <person name="Dudez A.M."/>
            <person name="Farmer A.D."/>
            <person name="Fouteau S."/>
            <person name="Franken C."/>
            <person name="Gibelin C."/>
            <person name="Gish J."/>
            <person name="Goldstein S."/>
            <person name="Gonzalez A.J."/>
            <person name="Green P.J."/>
            <person name="Hallab A."/>
            <person name="Hartog M."/>
            <person name="Hua A."/>
            <person name="Humphray S.J."/>
            <person name="Jeong D.H."/>
            <person name="Jing Y."/>
            <person name="Jocker A."/>
            <person name="Kenton S.M."/>
            <person name="Kim D.J."/>
            <person name="Klee K."/>
            <person name="Lai H."/>
            <person name="Lang C."/>
            <person name="Lin S."/>
            <person name="Macmil S.L."/>
            <person name="Magdelenat G."/>
            <person name="Matthews L."/>
            <person name="McCorrison J."/>
            <person name="Monaghan E.L."/>
            <person name="Mun J.H."/>
            <person name="Najar F.Z."/>
            <person name="Nicholson C."/>
            <person name="Noirot C."/>
            <person name="O'Bleness M."/>
            <person name="Paule C.R."/>
            <person name="Poulain J."/>
            <person name="Prion F."/>
            <person name="Qin B."/>
            <person name="Qu C."/>
            <person name="Retzel E.F."/>
            <person name="Riddle C."/>
            <person name="Sallet E."/>
            <person name="Samain S."/>
            <person name="Samson N."/>
            <person name="Sanders I."/>
            <person name="Saurat O."/>
            <person name="Scarpelli C."/>
            <person name="Schiex T."/>
            <person name="Segurens B."/>
            <person name="Severin A.J."/>
            <person name="Sherrier D.J."/>
            <person name="Shi R."/>
            <person name="Sims S."/>
            <person name="Singer S.R."/>
            <person name="Sinharoy S."/>
            <person name="Sterck L."/>
            <person name="Viollet A."/>
            <person name="Wang B.B."/>
            <person name="Wang K."/>
            <person name="Wang M."/>
            <person name="Wang X."/>
            <person name="Warfsmann J."/>
            <person name="Weissenbach J."/>
            <person name="White D.D."/>
            <person name="White J.D."/>
            <person name="Wiley G.B."/>
            <person name="Wincker P."/>
            <person name="Xing Y."/>
            <person name="Yang L."/>
            <person name="Yao Z."/>
            <person name="Ying F."/>
            <person name="Zhai J."/>
            <person name="Zhou L."/>
            <person name="Zuber A."/>
            <person name="Denarie J."/>
            <person name="Dixon R.A."/>
            <person name="May G.D."/>
            <person name="Schwartz D.C."/>
            <person name="Rogers J."/>
            <person name="Quetier F."/>
            <person name="Town C.D."/>
            <person name="Roe B.A."/>
        </authorList>
    </citation>
    <scope>NUCLEOTIDE SEQUENCE [LARGE SCALE GENOMIC DNA]</scope>
    <source>
        <strain evidence="1">A17</strain>
        <strain evidence="3 4">cv. Jemalong A17</strain>
    </source>
</reference>
<keyword evidence="4" id="KW-1185">Reference proteome</keyword>
<reference evidence="3" key="3">
    <citation type="submission" date="2015-04" db="UniProtKB">
        <authorList>
            <consortium name="EnsemblPlants"/>
        </authorList>
    </citation>
    <scope>IDENTIFICATION</scope>
    <source>
        <strain evidence="3">cv. Jemalong A17</strain>
    </source>
</reference>
<reference evidence="2" key="4">
    <citation type="journal article" date="2018" name="Nat. Plants">
        <title>Whole-genome landscape of Medicago truncatula symbiotic genes.</title>
        <authorList>
            <person name="Pecrix Y."/>
            <person name="Gamas P."/>
            <person name="Carrere S."/>
        </authorList>
    </citation>
    <scope>NUCLEOTIDE SEQUENCE</scope>
    <source>
        <tissue evidence="2">Leaves</tissue>
    </source>
</reference>
<gene>
    <name evidence="1" type="ordered locus">MTR_3g064785</name>
    <name evidence="2" type="ORF">MtrunA17_Chr3g0109951</name>
</gene>
<dbReference type="AlphaFoldDB" id="A0A072UYS4"/>
<evidence type="ECO:0000313" key="4">
    <source>
        <dbReference type="Proteomes" id="UP000002051"/>
    </source>
</evidence>
<dbReference type="Proteomes" id="UP000265566">
    <property type="component" value="Chromosome 3"/>
</dbReference>
<protein>
    <submittedName>
        <fullName evidence="1 3">Uncharacterized protein</fullName>
    </submittedName>
</protein>
<evidence type="ECO:0000313" key="1">
    <source>
        <dbReference type="EMBL" id="KEH34596.1"/>
    </source>
</evidence>
<name>A0A072UYS4_MEDTR</name>